<evidence type="ECO:0000256" key="3">
    <source>
        <dbReference type="ARBA" id="ARBA00022475"/>
    </source>
</evidence>
<feature type="domain" description="Type II secretion system protein GspC N-terminal" evidence="10">
    <location>
        <begin position="28"/>
        <end position="173"/>
    </location>
</feature>
<accession>A0A918XM02</accession>
<keyword evidence="7" id="KW-1133">Transmembrane helix</keyword>
<dbReference type="InterPro" id="IPR024961">
    <property type="entry name" value="T2SS_GspC_N"/>
</dbReference>
<dbReference type="EMBL" id="BMYM01000003">
    <property type="protein sequence ID" value="GHD37923.1"/>
    <property type="molecule type" value="Genomic_DNA"/>
</dbReference>
<evidence type="ECO:0000256" key="7">
    <source>
        <dbReference type="ARBA" id="ARBA00022989"/>
    </source>
</evidence>
<evidence type="ECO:0000313" key="12">
    <source>
        <dbReference type="Proteomes" id="UP000644693"/>
    </source>
</evidence>
<keyword evidence="8" id="KW-0472">Membrane</keyword>
<comment type="subcellular location">
    <subcellularLocation>
        <location evidence="1">Cell inner membrane</location>
    </subcellularLocation>
</comment>
<feature type="region of interest" description="Disordered" evidence="9">
    <location>
        <begin position="187"/>
        <end position="227"/>
    </location>
</feature>
<gene>
    <name evidence="11" type="ORF">GCM10007053_27600</name>
</gene>
<evidence type="ECO:0000256" key="6">
    <source>
        <dbReference type="ARBA" id="ARBA00022927"/>
    </source>
</evidence>
<evidence type="ECO:0000256" key="2">
    <source>
        <dbReference type="ARBA" id="ARBA00022448"/>
    </source>
</evidence>
<keyword evidence="4" id="KW-0997">Cell inner membrane</keyword>
<dbReference type="RefSeq" id="WP_189478409.1">
    <property type="nucleotide sequence ID" value="NZ_BMYM01000003.1"/>
</dbReference>
<organism evidence="11 12">
    <name type="scientific">Parahalioglobus pacificus</name>
    <dbReference type="NCBI Taxonomy" id="930806"/>
    <lineage>
        <taxon>Bacteria</taxon>
        <taxon>Pseudomonadati</taxon>
        <taxon>Pseudomonadota</taxon>
        <taxon>Gammaproteobacteria</taxon>
        <taxon>Cellvibrionales</taxon>
        <taxon>Halieaceae</taxon>
        <taxon>Parahalioglobus</taxon>
    </lineage>
</organism>
<evidence type="ECO:0000256" key="4">
    <source>
        <dbReference type="ARBA" id="ARBA00022519"/>
    </source>
</evidence>
<evidence type="ECO:0000313" key="11">
    <source>
        <dbReference type="EMBL" id="GHD37923.1"/>
    </source>
</evidence>
<feature type="compositionally biased region" description="Low complexity" evidence="9">
    <location>
        <begin position="187"/>
        <end position="196"/>
    </location>
</feature>
<reference evidence="11" key="2">
    <citation type="submission" date="2020-09" db="EMBL/GenBank/DDBJ databases">
        <authorList>
            <person name="Sun Q."/>
            <person name="Kim S."/>
        </authorList>
    </citation>
    <scope>NUCLEOTIDE SEQUENCE</scope>
    <source>
        <strain evidence="11">KCTC 23430</strain>
    </source>
</reference>
<protein>
    <recommendedName>
        <fullName evidence="10">Type II secretion system protein GspC N-terminal domain-containing protein</fullName>
    </recommendedName>
</protein>
<comment type="caution">
    <text evidence="11">The sequence shown here is derived from an EMBL/GenBank/DDBJ whole genome shotgun (WGS) entry which is preliminary data.</text>
</comment>
<keyword evidence="2" id="KW-0813">Transport</keyword>
<evidence type="ECO:0000256" key="9">
    <source>
        <dbReference type="SAM" id="MobiDB-lite"/>
    </source>
</evidence>
<proteinExistence type="predicted"/>
<reference evidence="11" key="1">
    <citation type="journal article" date="2014" name="Int. J. Syst. Evol. Microbiol.">
        <title>Complete genome sequence of Corynebacterium casei LMG S-19264T (=DSM 44701T), isolated from a smear-ripened cheese.</title>
        <authorList>
            <consortium name="US DOE Joint Genome Institute (JGI-PGF)"/>
            <person name="Walter F."/>
            <person name="Albersmeier A."/>
            <person name="Kalinowski J."/>
            <person name="Ruckert C."/>
        </authorList>
    </citation>
    <scope>NUCLEOTIDE SEQUENCE</scope>
    <source>
        <strain evidence="11">KCTC 23430</strain>
    </source>
</reference>
<keyword evidence="3" id="KW-1003">Cell membrane</keyword>
<evidence type="ECO:0000256" key="5">
    <source>
        <dbReference type="ARBA" id="ARBA00022692"/>
    </source>
</evidence>
<dbReference type="Proteomes" id="UP000644693">
    <property type="component" value="Unassembled WGS sequence"/>
</dbReference>
<keyword evidence="5" id="KW-0812">Transmembrane</keyword>
<evidence type="ECO:0000256" key="8">
    <source>
        <dbReference type="ARBA" id="ARBA00023136"/>
    </source>
</evidence>
<dbReference type="AlphaFoldDB" id="A0A918XM02"/>
<dbReference type="GO" id="GO:0015031">
    <property type="term" value="P:protein transport"/>
    <property type="evidence" value="ECO:0007669"/>
    <property type="project" value="UniProtKB-KW"/>
</dbReference>
<name>A0A918XM02_9GAMM</name>
<keyword evidence="6" id="KW-0653">Protein transport</keyword>
<evidence type="ECO:0000259" key="10">
    <source>
        <dbReference type="Pfam" id="PF11356"/>
    </source>
</evidence>
<sequence>MMVISDVLSRYKTRVNPLFAERRLELALVVALLLLALQLAWGVTRQIVDGGPAPIPPAADSLSVLALEQQPEVSDDASAEIVSRPLFWASRRPAQAPDETAPKKEKPKAAATTLKGVRVVGVFGSGETGGAIVIVKGKRQRVAVDDELEGWTLESIAPDRAIFVSAGGRDEKMLSMASLDVQYNAPATSASPAVPTRVPGQKVPIAPLQGIPEAEASEEQSLSMGGR</sequence>
<dbReference type="Pfam" id="PF11356">
    <property type="entry name" value="T2SSC"/>
    <property type="match status" value="1"/>
</dbReference>
<dbReference type="Gene3D" id="2.30.30.830">
    <property type="match status" value="1"/>
</dbReference>
<evidence type="ECO:0000256" key="1">
    <source>
        <dbReference type="ARBA" id="ARBA00004533"/>
    </source>
</evidence>
<dbReference type="GO" id="GO:0005886">
    <property type="term" value="C:plasma membrane"/>
    <property type="evidence" value="ECO:0007669"/>
    <property type="project" value="UniProtKB-SubCell"/>
</dbReference>
<keyword evidence="12" id="KW-1185">Reference proteome</keyword>